<dbReference type="CDD" id="cd03408">
    <property type="entry name" value="SPFH_like_u1"/>
    <property type="match status" value="1"/>
</dbReference>
<feature type="domain" description="DZANK-type" evidence="1">
    <location>
        <begin position="329"/>
        <end position="372"/>
    </location>
</feature>
<evidence type="ECO:0000313" key="4">
    <source>
        <dbReference type="Proteomes" id="UP000317944"/>
    </source>
</evidence>
<dbReference type="InterPro" id="IPR033880">
    <property type="entry name" value="SPFH_YdjI"/>
</dbReference>
<organism evidence="3 4">
    <name type="scientific">Lysinibacillus sphaericus</name>
    <name type="common">Bacillus sphaericus</name>
    <dbReference type="NCBI Taxonomy" id="1421"/>
    <lineage>
        <taxon>Bacteria</taxon>
        <taxon>Bacillati</taxon>
        <taxon>Bacillota</taxon>
        <taxon>Bacilli</taxon>
        <taxon>Bacillales</taxon>
        <taxon>Bacillaceae</taxon>
        <taxon>Lysinibacillus</taxon>
    </lineage>
</organism>
<dbReference type="Pfam" id="PF12773">
    <property type="entry name" value="DZR"/>
    <property type="match status" value="1"/>
</dbReference>
<dbReference type="RefSeq" id="WP_142510986.1">
    <property type="nucleotide sequence ID" value="NZ_SADV01000039.1"/>
</dbReference>
<protein>
    <submittedName>
        <fullName evidence="3">SPFH domain-containing protein</fullName>
    </submittedName>
</protein>
<gene>
    <name evidence="3" type="ORF">C7Y47_23680</name>
</gene>
<dbReference type="Proteomes" id="UP000317944">
    <property type="component" value="Unassembled WGS sequence"/>
</dbReference>
<evidence type="ECO:0000313" key="3">
    <source>
        <dbReference type="EMBL" id="TQR27069.1"/>
    </source>
</evidence>
<dbReference type="Pfam" id="PF13421">
    <property type="entry name" value="Band_7_1"/>
    <property type="match status" value="1"/>
</dbReference>
<dbReference type="InterPro" id="IPR025874">
    <property type="entry name" value="DZR"/>
</dbReference>
<dbReference type="AlphaFoldDB" id="A0A544U7J1"/>
<comment type="caution">
    <text evidence="3">The sequence shown here is derived from an EMBL/GenBank/DDBJ whole genome shotgun (WGS) entry which is preliminary data.</text>
</comment>
<dbReference type="EMBL" id="SADV01000039">
    <property type="protein sequence ID" value="TQR27069.1"/>
    <property type="molecule type" value="Genomic_DNA"/>
</dbReference>
<accession>A0A544U7J1</accession>
<dbReference type="PANTHER" id="PTHR37826:SF2">
    <property type="entry name" value="ZINC-RIBBON DOMAIN-CONTAINING PROTEIN"/>
    <property type="match status" value="1"/>
</dbReference>
<reference evidence="3 4" key="1">
    <citation type="submission" date="2018-03" db="EMBL/GenBank/DDBJ databases">
        <title>Aerobic endospore-forming bacteria genome sequencing and assembly.</title>
        <authorList>
            <person name="Cavalcante D.A."/>
            <person name="Driks A."/>
            <person name="Putonti C."/>
            <person name="De-Souza M.T."/>
        </authorList>
    </citation>
    <scope>NUCLEOTIDE SEQUENCE [LARGE SCALE GENOMIC DNA]</scope>
    <source>
        <strain evidence="3 4">SDF0037</strain>
    </source>
</reference>
<dbReference type="PANTHER" id="PTHR37826">
    <property type="entry name" value="FLOTILLIN BAND_7_5 DOMAIN PROTEIN"/>
    <property type="match status" value="1"/>
</dbReference>
<evidence type="ECO:0000259" key="1">
    <source>
        <dbReference type="Pfam" id="PF12773"/>
    </source>
</evidence>
<dbReference type="OrthoDB" id="9764015at2"/>
<feature type="domain" description="SPFH" evidence="2">
    <location>
        <begin position="24"/>
        <end position="226"/>
    </location>
</feature>
<evidence type="ECO:0000259" key="2">
    <source>
        <dbReference type="Pfam" id="PF13421"/>
    </source>
</evidence>
<proteinExistence type="predicted"/>
<name>A0A544U7J1_LYSSH</name>
<sequence>MPIFDRVKFDGLRSRDWLIYKHPNEKLVLGTTLIVNEGQVAIFVKGGQICDVFNSGTHVLSTNNLPLLHHVVNFAYGGDTPFSAEIYFINLTVKLDLYWGTSDPIQLIDPKYFVKLRIRAFGQLALRLDDYLLFFTEVIGSMNKDDIVSFEKVQDYFKGSLITSIKTELANKIINEKISALEITTELHNISNSLKEKISEEFNAYGFIMAHFHIQSINFPEEDFNKINEILQDKAKFEIMGDNRYVTQRSFDIYESAASNDNGVAGLFATSGVGLGVGQGMVTMMNQQVQQPSNNVTHKICPSCHGNILSTSKFCNLCGENLTLKVITCHSCQSENEESSKFCSSCGTSLHKPVCSCGQELDVTSKFCNNCGTPVESIQ</sequence>